<dbReference type="InterPro" id="IPR022794">
    <property type="entry name" value="Bul1_C"/>
</dbReference>
<organism evidence="2 3">
    <name type="scientific">Penicillium subrubescens</name>
    <dbReference type="NCBI Taxonomy" id="1316194"/>
    <lineage>
        <taxon>Eukaryota</taxon>
        <taxon>Fungi</taxon>
        <taxon>Dikarya</taxon>
        <taxon>Ascomycota</taxon>
        <taxon>Pezizomycotina</taxon>
        <taxon>Eurotiomycetes</taxon>
        <taxon>Eurotiomycetidae</taxon>
        <taxon>Eurotiales</taxon>
        <taxon>Aspergillaceae</taxon>
        <taxon>Penicillium</taxon>
    </lineage>
</organism>
<gene>
    <name evidence="2" type="ORF">PENSUB_3865</name>
</gene>
<accession>A0A1Q5UDL6</accession>
<dbReference type="PANTHER" id="PTHR31904:SF1">
    <property type="entry name" value="BYPASS OF STOP CODON PROTEIN 5-RELATED"/>
    <property type="match status" value="1"/>
</dbReference>
<dbReference type="InterPro" id="IPR039634">
    <property type="entry name" value="Bul1-like"/>
</dbReference>
<evidence type="ECO:0000313" key="3">
    <source>
        <dbReference type="Proteomes" id="UP000186955"/>
    </source>
</evidence>
<evidence type="ECO:0000313" key="2">
    <source>
        <dbReference type="EMBL" id="OKP10562.1"/>
    </source>
</evidence>
<sequence>MPAARTAKCPEYSAQYLVHGRQSECRSMGRTLGNLQVAAEEPRPIQISSTTTWLNNVSTSAVQLHLAFDSTANAPPPQLCKLRSKLEVATYYGTSPWEDYPTTEDMECSNTDREACVTTTPLQSLDLTSIQWEKLPTFYSTAKDLADAASVSSSETSSPPSYTVSVTVPVNLPEEQALVPTFHSCLVSRTYAIDLALSYHVPSAICKSTLNLRIPLEVVFGSTKSGESE</sequence>
<dbReference type="STRING" id="1316194.A0A1Q5UDL6"/>
<keyword evidence="3" id="KW-1185">Reference proteome</keyword>
<dbReference type="PANTHER" id="PTHR31904">
    <property type="entry name" value="BYPASS OF STOP CODON PROTEIN 5-RELATED"/>
    <property type="match status" value="1"/>
</dbReference>
<reference evidence="2 3" key="1">
    <citation type="submission" date="2016-10" db="EMBL/GenBank/DDBJ databases">
        <title>Genome sequence of the ascomycete fungus Penicillium subrubescens.</title>
        <authorList>
            <person name="De Vries R.P."/>
            <person name="Peng M."/>
            <person name="Dilokpimol A."/>
            <person name="Hilden K."/>
            <person name="Makela M.R."/>
            <person name="Grigoriev I."/>
            <person name="Riley R."/>
            <person name="Granchi Z."/>
        </authorList>
    </citation>
    <scope>NUCLEOTIDE SEQUENCE [LARGE SCALE GENOMIC DNA]</scope>
    <source>
        <strain evidence="2 3">CBS 132785</strain>
    </source>
</reference>
<name>A0A1Q5UDL6_9EURO</name>
<comment type="caution">
    <text evidence="2">The sequence shown here is derived from an EMBL/GenBank/DDBJ whole genome shotgun (WGS) entry which is preliminary data.</text>
</comment>
<proteinExistence type="predicted"/>
<evidence type="ECO:0000259" key="1">
    <source>
        <dbReference type="Pfam" id="PF04426"/>
    </source>
</evidence>
<feature type="domain" description="Bul1 C-terminal" evidence="1">
    <location>
        <begin position="141"/>
        <end position="202"/>
    </location>
</feature>
<dbReference type="AlphaFoldDB" id="A0A1Q5UDL6"/>
<dbReference type="Proteomes" id="UP000186955">
    <property type="component" value="Unassembled WGS sequence"/>
</dbReference>
<dbReference type="EMBL" id="MNBE01000313">
    <property type="protein sequence ID" value="OKP10562.1"/>
    <property type="molecule type" value="Genomic_DNA"/>
</dbReference>
<dbReference type="Pfam" id="PF04426">
    <property type="entry name" value="Bul1_C"/>
    <property type="match status" value="1"/>
</dbReference>
<protein>
    <recommendedName>
        <fullName evidence="1">Bul1 C-terminal domain-containing protein</fullName>
    </recommendedName>
</protein>